<accession>A0A2P2SY06</accession>
<feature type="compositionally biased region" description="Basic and acidic residues" evidence="1">
    <location>
        <begin position="35"/>
        <end position="44"/>
    </location>
</feature>
<evidence type="ECO:0000313" key="2">
    <source>
        <dbReference type="EMBL" id="OBU01731.1"/>
    </source>
</evidence>
<keyword evidence="3" id="KW-1185">Reference proteome</keyword>
<feature type="region of interest" description="Disordered" evidence="1">
    <location>
        <begin position="1"/>
        <end position="53"/>
    </location>
</feature>
<dbReference type="AlphaFoldDB" id="A0A2P2SY06"/>
<evidence type="ECO:0000256" key="1">
    <source>
        <dbReference type="SAM" id="MobiDB-lite"/>
    </source>
</evidence>
<dbReference type="OrthoDB" id="3437572at2759"/>
<organism evidence="2 3">
    <name type="scientific">Pseudogymnoascus verrucosus</name>
    <dbReference type="NCBI Taxonomy" id="342668"/>
    <lineage>
        <taxon>Eukaryota</taxon>
        <taxon>Fungi</taxon>
        <taxon>Dikarya</taxon>
        <taxon>Ascomycota</taxon>
        <taxon>Pezizomycotina</taxon>
        <taxon>Leotiomycetes</taxon>
        <taxon>Thelebolales</taxon>
        <taxon>Thelebolaceae</taxon>
        <taxon>Pseudogymnoascus</taxon>
    </lineage>
</organism>
<sequence length="86" mass="9286">MLDSPADTPDRQTNRSFIESANTSNAAAGPSGGKNGDKDGKGKDPFGAPGSCWKSAKYREDVARCESVLVHQEWSMKEFPDPLGER</sequence>
<reference evidence="2 3" key="1">
    <citation type="submission" date="2016-03" db="EMBL/GenBank/DDBJ databases">
        <title>Comparative genomics of Pseudogymnoascus destructans, the fungus causing white-nose syndrome of bats.</title>
        <authorList>
            <person name="Palmer J.M."/>
            <person name="Drees K.P."/>
            <person name="Foster J.T."/>
            <person name="Lindner D.L."/>
        </authorList>
    </citation>
    <scope>NUCLEOTIDE SEQUENCE [LARGE SCALE GENOMIC DNA]</scope>
    <source>
        <strain evidence="2 3">UAMH 10579</strain>
    </source>
</reference>
<dbReference type="EMBL" id="KV460206">
    <property type="protein sequence ID" value="OBU01731.1"/>
    <property type="molecule type" value="Genomic_DNA"/>
</dbReference>
<dbReference type="Proteomes" id="UP000091956">
    <property type="component" value="Unassembled WGS sequence"/>
</dbReference>
<name>A0A2P2SY06_9PEZI</name>
<protein>
    <submittedName>
        <fullName evidence="2">Uncharacterized protein</fullName>
    </submittedName>
</protein>
<dbReference type="RefSeq" id="XP_018135463.1">
    <property type="nucleotide sequence ID" value="XM_018269964.1"/>
</dbReference>
<gene>
    <name evidence="2" type="ORF">VE01_00433</name>
</gene>
<evidence type="ECO:0000313" key="3">
    <source>
        <dbReference type="Proteomes" id="UP000091956"/>
    </source>
</evidence>
<proteinExistence type="predicted"/>
<feature type="compositionally biased region" description="Polar residues" evidence="1">
    <location>
        <begin position="14"/>
        <end position="26"/>
    </location>
</feature>
<reference evidence="3" key="2">
    <citation type="journal article" date="2018" name="Nat. Commun.">
        <title>Extreme sensitivity to ultraviolet light in the fungal pathogen causing white-nose syndrome of bats.</title>
        <authorList>
            <person name="Palmer J.M."/>
            <person name="Drees K.P."/>
            <person name="Foster J.T."/>
            <person name="Lindner D.L."/>
        </authorList>
    </citation>
    <scope>NUCLEOTIDE SEQUENCE [LARGE SCALE GENOMIC DNA]</scope>
    <source>
        <strain evidence="3">UAMH 10579</strain>
    </source>
</reference>
<dbReference type="GeneID" id="28833819"/>